<dbReference type="EMBL" id="QXTE01000005">
    <property type="protein sequence ID" value="TFK15283.1"/>
    <property type="molecule type" value="Genomic_DNA"/>
</dbReference>
<keyword evidence="1" id="KW-0378">Hydrolase</keyword>
<reference evidence="1 2" key="1">
    <citation type="submission" date="2019-04" db="EMBL/GenBank/DDBJ databases">
        <title>Draft genome of the big-headed turtle Platysternon megacephalum.</title>
        <authorList>
            <person name="Gong S."/>
        </authorList>
    </citation>
    <scope>NUCLEOTIDE SEQUENCE [LARGE SCALE GENOMIC DNA]</scope>
    <source>
        <strain evidence="1">DO16091913</strain>
        <tissue evidence="1">Muscle</tissue>
    </source>
</reference>
<sequence length="289" mass="31763">MLLFHAGILLGSSTRRLTGCSFLLKRQTINPGHACADVQGRKKGAKQGEPVHYAACGHQSDFYHGTHMSLDKTIAKRNEGGTKSRKYLYCHPEYAWSRNACSENAAHARRSVQYYSCFKTSNKSDLYIFRILKKEAQAFALQTHSLRNEICIVLSPEHKAPSRVMPLEPSQHERSAIHSLASDLTLPASSDAVGLGYKTRCWSNSSADSTVRTRTLETCISTLPKSKTHLQHHKDYCVCSNCSSPASESTDACTCEDGETNSDSAAAIFCPTTITKDITSSKGGYPYAN</sequence>
<evidence type="ECO:0000313" key="2">
    <source>
        <dbReference type="Proteomes" id="UP000297703"/>
    </source>
</evidence>
<proteinExistence type="predicted"/>
<gene>
    <name evidence="1" type="ORF">DR999_PMT01038</name>
</gene>
<dbReference type="GO" id="GO:0016787">
    <property type="term" value="F:hydrolase activity"/>
    <property type="evidence" value="ECO:0007669"/>
    <property type="project" value="UniProtKB-KW"/>
</dbReference>
<organism evidence="1 2">
    <name type="scientific">Platysternon megacephalum</name>
    <name type="common">big-headed turtle</name>
    <dbReference type="NCBI Taxonomy" id="55544"/>
    <lineage>
        <taxon>Eukaryota</taxon>
        <taxon>Metazoa</taxon>
        <taxon>Chordata</taxon>
        <taxon>Craniata</taxon>
        <taxon>Vertebrata</taxon>
        <taxon>Euteleostomi</taxon>
        <taxon>Archelosauria</taxon>
        <taxon>Testudinata</taxon>
        <taxon>Testudines</taxon>
        <taxon>Cryptodira</taxon>
        <taxon>Durocryptodira</taxon>
        <taxon>Testudinoidea</taxon>
        <taxon>Platysternidae</taxon>
        <taxon>Platysternon</taxon>
    </lineage>
</organism>
<dbReference type="AlphaFoldDB" id="A0A4D9F4H4"/>
<name>A0A4D9F4H4_9SAUR</name>
<accession>A0A4D9F4H4</accession>
<keyword evidence="2" id="KW-1185">Reference proteome</keyword>
<evidence type="ECO:0000313" key="1">
    <source>
        <dbReference type="EMBL" id="TFK15283.1"/>
    </source>
</evidence>
<dbReference type="OrthoDB" id="10440974at2759"/>
<protein>
    <submittedName>
        <fullName evidence="1">Ubiquitin carboxyl-terminal hydrolase 12-like</fullName>
    </submittedName>
</protein>
<reference evidence="1 2" key="2">
    <citation type="submission" date="2019-04" db="EMBL/GenBank/DDBJ databases">
        <title>The genome sequence of big-headed turtle.</title>
        <authorList>
            <person name="Gong S."/>
        </authorList>
    </citation>
    <scope>NUCLEOTIDE SEQUENCE [LARGE SCALE GENOMIC DNA]</scope>
    <source>
        <strain evidence="1">DO16091913</strain>
        <tissue evidence="1">Muscle</tissue>
    </source>
</reference>
<dbReference type="Proteomes" id="UP000297703">
    <property type="component" value="Unassembled WGS sequence"/>
</dbReference>
<comment type="caution">
    <text evidence="1">The sequence shown here is derived from an EMBL/GenBank/DDBJ whole genome shotgun (WGS) entry which is preliminary data.</text>
</comment>